<keyword evidence="5 8" id="KW-0812">Transmembrane</keyword>
<keyword evidence="3" id="KW-0813">Transport</keyword>
<comment type="similarity">
    <text evidence="2 8">Belongs to the 4-toluene sulfonate uptake permease (TSUP) (TC 2.A.102) family.</text>
</comment>
<dbReference type="PANTHER" id="PTHR30269:SF0">
    <property type="entry name" value="MEMBRANE TRANSPORTER PROTEIN YFCA-RELATED"/>
    <property type="match status" value="1"/>
</dbReference>
<organism evidence="9">
    <name type="scientific">Caldilinea aerophila</name>
    <dbReference type="NCBI Taxonomy" id="133453"/>
    <lineage>
        <taxon>Bacteria</taxon>
        <taxon>Bacillati</taxon>
        <taxon>Chloroflexota</taxon>
        <taxon>Caldilineae</taxon>
        <taxon>Caldilineales</taxon>
        <taxon>Caldilineaceae</taxon>
        <taxon>Caldilinea</taxon>
    </lineage>
</organism>
<dbReference type="GO" id="GO:0005886">
    <property type="term" value="C:plasma membrane"/>
    <property type="evidence" value="ECO:0007669"/>
    <property type="project" value="UniProtKB-SubCell"/>
</dbReference>
<evidence type="ECO:0000256" key="1">
    <source>
        <dbReference type="ARBA" id="ARBA00004651"/>
    </source>
</evidence>
<keyword evidence="7 8" id="KW-0472">Membrane</keyword>
<evidence type="ECO:0000313" key="9">
    <source>
        <dbReference type="EMBL" id="HDX32910.1"/>
    </source>
</evidence>
<feature type="transmembrane region" description="Helical" evidence="8">
    <location>
        <begin position="154"/>
        <end position="180"/>
    </location>
</feature>
<feature type="transmembrane region" description="Helical" evidence="8">
    <location>
        <begin position="38"/>
        <end position="62"/>
    </location>
</feature>
<feature type="transmembrane region" description="Helical" evidence="8">
    <location>
        <begin position="200"/>
        <end position="230"/>
    </location>
</feature>
<evidence type="ECO:0000256" key="3">
    <source>
        <dbReference type="ARBA" id="ARBA00022448"/>
    </source>
</evidence>
<accession>A0A7C1JZD0</accession>
<feature type="transmembrane region" description="Helical" evidence="8">
    <location>
        <begin position="108"/>
        <end position="126"/>
    </location>
</feature>
<gene>
    <name evidence="9" type="ORF">ENQ20_15690</name>
</gene>
<feature type="transmembrane region" description="Helical" evidence="8">
    <location>
        <begin position="242"/>
        <end position="260"/>
    </location>
</feature>
<dbReference type="PANTHER" id="PTHR30269">
    <property type="entry name" value="TRANSMEMBRANE PROTEIN YFCA"/>
    <property type="match status" value="1"/>
</dbReference>
<keyword evidence="6 8" id="KW-1133">Transmembrane helix</keyword>
<dbReference type="InterPro" id="IPR002781">
    <property type="entry name" value="TM_pro_TauE-like"/>
</dbReference>
<evidence type="ECO:0000256" key="6">
    <source>
        <dbReference type="ARBA" id="ARBA00022989"/>
    </source>
</evidence>
<dbReference type="Pfam" id="PF01925">
    <property type="entry name" value="TauE"/>
    <property type="match status" value="1"/>
</dbReference>
<name>A0A7C1JZD0_9CHLR</name>
<dbReference type="AlphaFoldDB" id="A0A7C1JZD0"/>
<dbReference type="EMBL" id="DSMG01000165">
    <property type="protein sequence ID" value="HDX32910.1"/>
    <property type="molecule type" value="Genomic_DNA"/>
</dbReference>
<protein>
    <recommendedName>
        <fullName evidence="8">Probable membrane transporter protein</fullName>
    </recommendedName>
</protein>
<reference evidence="9" key="1">
    <citation type="journal article" date="2020" name="mSystems">
        <title>Genome- and Community-Level Interaction Insights into Carbon Utilization and Element Cycling Functions of Hydrothermarchaeota in Hydrothermal Sediment.</title>
        <authorList>
            <person name="Zhou Z."/>
            <person name="Liu Y."/>
            <person name="Xu W."/>
            <person name="Pan J."/>
            <person name="Luo Z.H."/>
            <person name="Li M."/>
        </authorList>
    </citation>
    <scope>NUCLEOTIDE SEQUENCE [LARGE SCALE GENOMIC DNA]</scope>
    <source>
        <strain evidence="9">SpSt-289</strain>
    </source>
</reference>
<proteinExistence type="inferred from homology"/>
<dbReference type="InterPro" id="IPR052017">
    <property type="entry name" value="TSUP"/>
</dbReference>
<evidence type="ECO:0000256" key="2">
    <source>
        <dbReference type="ARBA" id="ARBA00009142"/>
    </source>
</evidence>
<comment type="caution">
    <text evidence="9">The sequence shown here is derived from an EMBL/GenBank/DDBJ whole genome shotgun (WGS) entry which is preliminary data.</text>
</comment>
<feature type="transmembrane region" description="Helical" evidence="8">
    <location>
        <begin position="83"/>
        <end position="102"/>
    </location>
</feature>
<evidence type="ECO:0000256" key="5">
    <source>
        <dbReference type="ARBA" id="ARBA00022692"/>
    </source>
</evidence>
<sequence length="262" mass="27382">MDNAFMDNAFSLIDFISIAFAAMAAGFVNAVAGGGTLISFPALIGVGVSPMAANVTNTVALVPGYLGATFAQLKDLSGQGRRLRLLLPAGVLGGVAGGALLLSTDERLFSFLVPYLILLAAFLLAIQDWVRAWVARRVEATDGSADEAWSIGPVFLASIYGGYFGAGLSVIVLAVLGLVLDDTLTRLNGLKQIIAFAVNVAAAIFFLFSGQVVWSAALVMAAGSVIGGLLGGRLARFVQPRTLRMVVVTIAVIVAVVYWMRR</sequence>
<keyword evidence="4 8" id="KW-1003">Cell membrane</keyword>
<comment type="subcellular location">
    <subcellularLocation>
        <location evidence="1 8">Cell membrane</location>
        <topology evidence="1 8">Multi-pass membrane protein</topology>
    </subcellularLocation>
</comment>
<evidence type="ECO:0000256" key="4">
    <source>
        <dbReference type="ARBA" id="ARBA00022475"/>
    </source>
</evidence>
<evidence type="ECO:0000256" key="8">
    <source>
        <dbReference type="RuleBase" id="RU363041"/>
    </source>
</evidence>
<evidence type="ECO:0000256" key="7">
    <source>
        <dbReference type="ARBA" id="ARBA00023136"/>
    </source>
</evidence>
<feature type="transmembrane region" description="Helical" evidence="8">
    <location>
        <begin position="12"/>
        <end position="32"/>
    </location>
</feature>